<dbReference type="Pfam" id="PF14392">
    <property type="entry name" value="zf-CCHC_4"/>
    <property type="match status" value="1"/>
</dbReference>
<dbReference type="Gene3D" id="3.60.10.10">
    <property type="entry name" value="Endonuclease/exonuclease/phosphatase"/>
    <property type="match status" value="1"/>
</dbReference>
<evidence type="ECO:0000256" key="1">
    <source>
        <dbReference type="PROSITE-ProRule" id="PRU00047"/>
    </source>
</evidence>
<dbReference type="Pfam" id="PF13456">
    <property type="entry name" value="RVT_3"/>
    <property type="match status" value="1"/>
</dbReference>
<dbReference type="InterPro" id="IPR036397">
    <property type="entry name" value="RNaseH_sf"/>
</dbReference>
<dbReference type="Pfam" id="PF14111">
    <property type="entry name" value="DUF4283"/>
    <property type="match status" value="1"/>
</dbReference>
<dbReference type="Proteomes" id="UP000242715">
    <property type="component" value="Unassembled WGS sequence"/>
</dbReference>
<keyword evidence="1" id="KW-0479">Metal-binding</keyword>
<dbReference type="SUPFAM" id="SSF56219">
    <property type="entry name" value="DNase I-like"/>
    <property type="match status" value="1"/>
</dbReference>
<dbReference type="GO" id="GO:0008270">
    <property type="term" value="F:zinc ion binding"/>
    <property type="evidence" value="ECO:0007669"/>
    <property type="project" value="UniProtKB-KW"/>
</dbReference>
<dbReference type="InterPro" id="IPR025558">
    <property type="entry name" value="DUF4283"/>
</dbReference>
<dbReference type="PANTHER" id="PTHR33116:SF86">
    <property type="entry name" value="REVERSE TRANSCRIPTASE DOMAIN-CONTAINING PROTEIN"/>
    <property type="match status" value="1"/>
</dbReference>
<dbReference type="PROSITE" id="PS50878">
    <property type="entry name" value="RT_POL"/>
    <property type="match status" value="1"/>
</dbReference>
<keyword evidence="5" id="KW-1185">Reference proteome</keyword>
<dbReference type="EMBL" id="DF973741">
    <property type="protein sequence ID" value="GAU39028.1"/>
    <property type="molecule type" value="Genomic_DNA"/>
</dbReference>
<dbReference type="GO" id="GO:0004523">
    <property type="term" value="F:RNA-DNA hybrid ribonuclease activity"/>
    <property type="evidence" value="ECO:0007669"/>
    <property type="project" value="InterPro"/>
</dbReference>
<dbReference type="InterPro" id="IPR002156">
    <property type="entry name" value="RNaseH_domain"/>
</dbReference>
<dbReference type="InterPro" id="IPR036691">
    <property type="entry name" value="Endo/exonu/phosph_ase_sf"/>
</dbReference>
<dbReference type="PANTHER" id="PTHR33116">
    <property type="entry name" value="REVERSE TRANSCRIPTASE ZINC-BINDING DOMAIN-CONTAINING PROTEIN-RELATED-RELATED"/>
    <property type="match status" value="1"/>
</dbReference>
<dbReference type="CDD" id="cd06222">
    <property type="entry name" value="RNase_H_like"/>
    <property type="match status" value="1"/>
</dbReference>
<dbReference type="InterPro" id="IPR001878">
    <property type="entry name" value="Znf_CCHC"/>
</dbReference>
<evidence type="ECO:0008006" key="6">
    <source>
        <dbReference type="Google" id="ProtNLM"/>
    </source>
</evidence>
<dbReference type="InterPro" id="IPR044730">
    <property type="entry name" value="RNase_H-like_dom_plant"/>
</dbReference>
<dbReference type="Gene3D" id="3.30.420.10">
    <property type="entry name" value="Ribonuclease H-like superfamily/Ribonuclease H"/>
    <property type="match status" value="1"/>
</dbReference>
<protein>
    <recommendedName>
        <fullName evidence="6">CCHC-type domain-containing protein</fullName>
    </recommendedName>
</protein>
<feature type="domain" description="Reverse transcriptase" evidence="3">
    <location>
        <begin position="742"/>
        <end position="1024"/>
    </location>
</feature>
<sequence>MEPWKNAPLSTEEEIGVIAEDLETEEDGYFTKSLAGKLWTTSSYNIRAFKQSIVEFWKLKNQVEIQDLGKNLYLFRFSTKRDLEHVLKNGPWSFDRNILVLKRISGIEQPSEIDMSSMSFWARVYDLPLKLRSESIAKKLGDLMGKFEEIDNKENHRMGCFLKIKVTIDLKKPMKRGTVVKFQGKDLRVFFKYERLPIFCFVCGRIGHQIRECEETEAQDGEGFEEIEEKELPFGPWLRASPLPRANYVAKKESGSSSCSKNLFSGSSSSRADSVGDKMGEVEVDQAITKMKAIEIQLPNTNAVTNSTAKTFIEIEKVAESLGSVDISLASPKKGGWGTLGQFEPCQGSKTLKIPTFCHGKDRAGGIALWWNDTTNITISSYSLNHINGKIDDDLNGESWSITRIYGFPEETNKRKTWALINEISASTAENWICFGDLNDTLSASEKAGEKARRTLSVVLIGLCMASSSFTNRFGPIKVTHLPRFGSDHSAIQILLEAHDNVGRNKKPHIFRFEECWSKDRSCESLIKKYWSNTRGDCETKLVALQSLDIDFKHYRSTEVKKEILKTEEALKDECLWDGSKEEIQRYREMERKHSELLQQEELLWRQRSRAVWLKDGDKNTKFFHGKASQRKKTNAIKKLKDEDGIWWHGQDKVDGVLIDFFSNLFTSSNPTNTDHVCEAVNKTLSDDQKDWCSRPYNLEEVKEAVDQMHPLKAPGPDGLPALFFQKYWYIVGKDICEKVLSILNDNCSPESLNRTFVALIPKCKNPGSPNHFRPISLCNVMMKMVTKCVANRMKCILPEVVDEEQSAFVKGRLITDNALIAMECFHWLKKKTKGKKGMMALKLDMAKAYDRMEWPFIRSALQAIGFPLTMVNLIMNCISTVSYQLLVNGQPSRSFKPERGIRQGDPLSPYVFILCANVLSSMIHKGARNNEIHGIQVARNAPKITHLLFADDSLLFARANQKESEVILNILQTYQTASGQLVSLEKSEVSFSRNLPTIEKNMICNKIDVKAVTSHSKYLVLPVIFGRSKKEIFANVQERIWKKIKGWKEKCLSRAGKETLIKSVAQAIPNYLMSCYKLPTGCCDNIEAMLAKFWWGTTEKQRKIHWVSWNKLGKAKSKGGLGFRSFEDFNKALLGKQCWRLLQNPDSLLAKVFKSRYFPRSNFMDASVGYQPSYAWRSLCNAREVIDMGARWLIGNGQDVHIWNDKWLPEQDKFKVWSPVSNLVPNAMVSDLINPVTKAWDKNLILNCFSPFEAEQILNIPISWRLPADKLIWHWEKNGEFSVRSAYHMLSEDRNKNSPEASSSRDQLLWKTIWKVNVPNCIKNFLWRVAKAILPTRGRLEKKGITLDTTCPLCFNDIECNEHLFMQCPLSKQVWFSSPLGLHAPNNFSLNSWMQLWLSNPDKLASQLFSTTLWMIWKGRNKLIFKNEKFCPIYVAAASSDFVAEFNSGTCSFENIPSCDNPGKWEHPEQGKLKVNIDAGCFSNGTTGWGMIMRNHLGMVEFAATHLEKIKVSSTLAETMALRWCLQWIQASTHHEHIIIESDSEVSVKCLNGSICDVLVENIIQDCRNFLSSLPNVIVVFVRRSKNVATHELASLARTVGAKSWVGCVPGPVAKIVCIESSFSI</sequence>
<evidence type="ECO:0000259" key="3">
    <source>
        <dbReference type="PROSITE" id="PS50878"/>
    </source>
</evidence>
<dbReference type="CDD" id="cd01650">
    <property type="entry name" value="RT_nLTR_like"/>
    <property type="match status" value="1"/>
</dbReference>
<dbReference type="Pfam" id="PF13966">
    <property type="entry name" value="zf-RVT"/>
    <property type="match status" value="1"/>
</dbReference>
<dbReference type="InterPro" id="IPR025836">
    <property type="entry name" value="Zn_knuckle_CX2CX4HX4C"/>
</dbReference>
<dbReference type="GO" id="GO:0003676">
    <property type="term" value="F:nucleic acid binding"/>
    <property type="evidence" value="ECO:0007669"/>
    <property type="project" value="InterPro"/>
</dbReference>
<evidence type="ECO:0000313" key="4">
    <source>
        <dbReference type="EMBL" id="GAU39028.1"/>
    </source>
</evidence>
<name>A0A2Z6N2E1_TRISU</name>
<dbReference type="OrthoDB" id="1430565at2759"/>
<dbReference type="Pfam" id="PF00078">
    <property type="entry name" value="RVT_1"/>
    <property type="match status" value="1"/>
</dbReference>
<keyword evidence="1" id="KW-0862">Zinc</keyword>
<evidence type="ECO:0000313" key="5">
    <source>
        <dbReference type="Proteomes" id="UP000242715"/>
    </source>
</evidence>
<dbReference type="SUPFAM" id="SSF56672">
    <property type="entry name" value="DNA/RNA polymerases"/>
    <property type="match status" value="1"/>
</dbReference>
<dbReference type="SUPFAM" id="SSF53098">
    <property type="entry name" value="Ribonuclease H-like"/>
    <property type="match status" value="1"/>
</dbReference>
<proteinExistence type="predicted"/>
<organism evidence="4 5">
    <name type="scientific">Trifolium subterraneum</name>
    <name type="common">Subterranean clover</name>
    <dbReference type="NCBI Taxonomy" id="3900"/>
    <lineage>
        <taxon>Eukaryota</taxon>
        <taxon>Viridiplantae</taxon>
        <taxon>Streptophyta</taxon>
        <taxon>Embryophyta</taxon>
        <taxon>Tracheophyta</taxon>
        <taxon>Spermatophyta</taxon>
        <taxon>Magnoliopsida</taxon>
        <taxon>eudicotyledons</taxon>
        <taxon>Gunneridae</taxon>
        <taxon>Pentapetalae</taxon>
        <taxon>rosids</taxon>
        <taxon>fabids</taxon>
        <taxon>Fabales</taxon>
        <taxon>Fabaceae</taxon>
        <taxon>Papilionoideae</taxon>
        <taxon>50 kb inversion clade</taxon>
        <taxon>NPAAA clade</taxon>
        <taxon>Hologalegina</taxon>
        <taxon>IRL clade</taxon>
        <taxon>Trifolieae</taxon>
        <taxon>Trifolium</taxon>
    </lineage>
</organism>
<reference evidence="5" key="1">
    <citation type="journal article" date="2017" name="Front. Plant Sci.">
        <title>Climate Clever Clovers: New Paradigm to Reduce the Environmental Footprint of Ruminants by Breeding Low Methanogenic Forages Utilizing Haplotype Variation.</title>
        <authorList>
            <person name="Kaur P."/>
            <person name="Appels R."/>
            <person name="Bayer P.E."/>
            <person name="Keeble-Gagnere G."/>
            <person name="Wang J."/>
            <person name="Hirakawa H."/>
            <person name="Shirasawa K."/>
            <person name="Vercoe P."/>
            <person name="Stefanova K."/>
            <person name="Durmic Z."/>
            <person name="Nichols P."/>
            <person name="Revell C."/>
            <person name="Isobe S.N."/>
            <person name="Edwards D."/>
            <person name="Erskine W."/>
        </authorList>
    </citation>
    <scope>NUCLEOTIDE SEQUENCE [LARGE SCALE GENOMIC DNA]</scope>
    <source>
        <strain evidence="5">cv. Daliak</strain>
    </source>
</reference>
<dbReference type="InterPro" id="IPR043502">
    <property type="entry name" value="DNA/RNA_pol_sf"/>
</dbReference>
<evidence type="ECO:0000259" key="2">
    <source>
        <dbReference type="PROSITE" id="PS50158"/>
    </source>
</evidence>
<dbReference type="InterPro" id="IPR026960">
    <property type="entry name" value="RVT-Znf"/>
</dbReference>
<dbReference type="InterPro" id="IPR012337">
    <property type="entry name" value="RNaseH-like_sf"/>
</dbReference>
<dbReference type="PROSITE" id="PS50158">
    <property type="entry name" value="ZF_CCHC"/>
    <property type="match status" value="1"/>
</dbReference>
<feature type="domain" description="CCHC-type" evidence="2">
    <location>
        <begin position="200"/>
        <end position="215"/>
    </location>
</feature>
<dbReference type="InterPro" id="IPR000477">
    <property type="entry name" value="RT_dom"/>
</dbReference>
<keyword evidence="1" id="KW-0863">Zinc-finger</keyword>
<accession>A0A2Z6N2E1</accession>
<gene>
    <name evidence="4" type="ORF">TSUD_59840</name>
</gene>